<keyword evidence="4" id="KW-1185">Reference proteome</keyword>
<evidence type="ECO:0000313" key="3">
    <source>
        <dbReference type="EMBL" id="TWD15909.1"/>
    </source>
</evidence>
<feature type="transmembrane region" description="Helical" evidence="1">
    <location>
        <begin position="351"/>
        <end position="373"/>
    </location>
</feature>
<evidence type="ECO:0000256" key="1">
    <source>
        <dbReference type="SAM" id="Phobius"/>
    </source>
</evidence>
<feature type="transmembrane region" description="Helical" evidence="1">
    <location>
        <begin position="21"/>
        <end position="43"/>
    </location>
</feature>
<keyword evidence="1" id="KW-1133">Transmembrane helix</keyword>
<feature type="transmembrane region" description="Helical" evidence="1">
    <location>
        <begin position="167"/>
        <end position="187"/>
    </location>
</feature>
<feature type="transmembrane region" description="Helical" evidence="1">
    <location>
        <begin position="199"/>
        <end position="219"/>
    </location>
</feature>
<dbReference type="EMBL" id="VIUW01000002">
    <property type="protein sequence ID" value="TWD15909.1"/>
    <property type="molecule type" value="Genomic_DNA"/>
</dbReference>
<comment type="caution">
    <text evidence="3">The sequence shown here is derived from an EMBL/GenBank/DDBJ whole genome shotgun (WGS) entry which is preliminary data.</text>
</comment>
<name>A0A560WE11_9MICO</name>
<dbReference type="OrthoDB" id="5482597at2"/>
<dbReference type="InterPro" id="IPR025442">
    <property type="entry name" value="DUF4185"/>
</dbReference>
<feature type="transmembrane region" description="Helical" evidence="1">
    <location>
        <begin position="225"/>
        <end position="244"/>
    </location>
</feature>
<sequence>MTPPSRRPRTPRPSAPALRDLAPPVVTLLLALAVLVQLSWAYLAVTDADRLHPRDVPAVVAAGDPVVAEAIARQYDGLPGHPFDLRSVDTADQARAAVEDGDARLAILVDPDQPRDTLYLAPDSSPALSSAVTDQVREIARSLGRELAVQTAPTQTSTGDVGPSARLAVVLTCVTGFGLAVVASLLFGPVARDRRRGVLRTLAVGSAAVVLGGAVGAITLGGTPAATLLGGLLAATAAATTVALEALFGWAGLGLAVATFFATAVPVLTGLDRYLVDEPWRTLGGAGIPGAGLDAAKTAAVRAELNLGALARVLVWLASAMLLVWVSRAARARRSIPADAVSRSHAGAASWRLRVVALVAPLTAALVAVAVLVPDREVAGASARPLLAATTECVSTGAVRDVDDLNRIASLRGTDQFRGGDVGASAQLQDGRRAWLFGDTLQDGRRGTGFVRNSMLLTDDECIQAVVPDGGGALIPDRSGDGGRHVGYWPMSTVVVPRAGYDLLYVTTQRVRTTGTEAFDFENLGLSVAVFVVPVGQTPQLIEQRDIGPDRTGREHPTWGAAITLAGSGDDRWLYVFGTANPGTDQAFGYSLRVARVRPDDLLEPGRWRYWDGSGWSAQESAARELIAARDGVSQTLSVFERDGRWYALSKRNEFLGSDITVWTADSPTGPWSGGAAVRRIDDGPSSQLRYMPLAHPELFPQEGTVVASYSTNETDLQRVTADPRRYRPHFVRVELPD</sequence>
<keyword evidence="1" id="KW-0812">Transmembrane</keyword>
<feature type="transmembrane region" description="Helical" evidence="1">
    <location>
        <begin position="309"/>
        <end position="330"/>
    </location>
</feature>
<evidence type="ECO:0000259" key="2">
    <source>
        <dbReference type="Pfam" id="PF13810"/>
    </source>
</evidence>
<feature type="domain" description="DUF4185" evidence="2">
    <location>
        <begin position="559"/>
        <end position="702"/>
    </location>
</feature>
<organism evidence="3 4">
    <name type="scientific">Marihabitans asiaticum</name>
    <dbReference type="NCBI Taxonomy" id="415218"/>
    <lineage>
        <taxon>Bacteria</taxon>
        <taxon>Bacillati</taxon>
        <taxon>Actinomycetota</taxon>
        <taxon>Actinomycetes</taxon>
        <taxon>Micrococcales</taxon>
        <taxon>Intrasporangiaceae</taxon>
        <taxon>Marihabitans</taxon>
    </lineage>
</organism>
<feature type="transmembrane region" description="Helical" evidence="1">
    <location>
        <begin position="251"/>
        <end position="271"/>
    </location>
</feature>
<reference evidence="3 4" key="1">
    <citation type="submission" date="2019-06" db="EMBL/GenBank/DDBJ databases">
        <title>Sequencing the genomes of 1000 actinobacteria strains.</title>
        <authorList>
            <person name="Klenk H.-P."/>
        </authorList>
    </citation>
    <scope>NUCLEOTIDE SEQUENCE [LARGE SCALE GENOMIC DNA]</scope>
    <source>
        <strain evidence="3 4">DSM 18935</strain>
    </source>
</reference>
<gene>
    <name evidence="3" type="ORF">FB557_1446</name>
</gene>
<evidence type="ECO:0000313" key="4">
    <source>
        <dbReference type="Proteomes" id="UP000315628"/>
    </source>
</evidence>
<keyword evidence="1" id="KW-0472">Membrane</keyword>
<dbReference type="RefSeq" id="WP_144856908.1">
    <property type="nucleotide sequence ID" value="NZ_BAAAYT010000001.1"/>
</dbReference>
<dbReference type="Proteomes" id="UP000315628">
    <property type="component" value="Unassembled WGS sequence"/>
</dbReference>
<accession>A0A560WE11</accession>
<proteinExistence type="predicted"/>
<protein>
    <submittedName>
        <fullName evidence="3">Uncharacterized protein DUF4185</fullName>
    </submittedName>
</protein>
<dbReference type="AlphaFoldDB" id="A0A560WE11"/>
<dbReference type="Pfam" id="PF13810">
    <property type="entry name" value="DUF4185"/>
    <property type="match status" value="1"/>
</dbReference>